<feature type="non-terminal residue" evidence="1">
    <location>
        <position position="191"/>
    </location>
</feature>
<reference evidence="1" key="1">
    <citation type="submission" date="2021-06" db="EMBL/GenBank/DDBJ databases">
        <authorList>
            <person name="Kallberg Y."/>
            <person name="Tangrot J."/>
            <person name="Rosling A."/>
        </authorList>
    </citation>
    <scope>NUCLEOTIDE SEQUENCE</scope>
    <source>
        <strain evidence="1">AU212A</strain>
    </source>
</reference>
<dbReference type="EMBL" id="CAJVPM010016274">
    <property type="protein sequence ID" value="CAG8613138.1"/>
    <property type="molecule type" value="Genomic_DNA"/>
</dbReference>
<name>A0ACA9MTF4_9GLOM</name>
<gene>
    <name evidence="1" type="ORF">SCALOS_LOCUS7367</name>
</gene>
<evidence type="ECO:0000313" key="1">
    <source>
        <dbReference type="EMBL" id="CAG8613138.1"/>
    </source>
</evidence>
<evidence type="ECO:0000313" key="2">
    <source>
        <dbReference type="Proteomes" id="UP000789860"/>
    </source>
</evidence>
<comment type="caution">
    <text evidence="1">The sequence shown here is derived from an EMBL/GenBank/DDBJ whole genome shotgun (WGS) entry which is preliminary data.</text>
</comment>
<proteinExistence type="predicted"/>
<keyword evidence="2" id="KW-1185">Reference proteome</keyword>
<sequence length="191" mass="21768">YRKYTAKGNKTEEEKSSRESASRVISKVLEEEDKIFGVSSVRAKEIKRVRYSKTSSYRGEKTRCLIGDKSGLSCTKDHVIEINLERCELVRILDKRNWKSSKRVKIYRLLVDTEKGLVEIPEDKLLKKDSKFIIGLFTSTKLVRKDKLCILTFWANILSLNTQLGVQSSAVINSSGIDISTLVTNVFRGTE</sequence>
<organism evidence="1 2">
    <name type="scientific">Scutellospora calospora</name>
    <dbReference type="NCBI Taxonomy" id="85575"/>
    <lineage>
        <taxon>Eukaryota</taxon>
        <taxon>Fungi</taxon>
        <taxon>Fungi incertae sedis</taxon>
        <taxon>Mucoromycota</taxon>
        <taxon>Glomeromycotina</taxon>
        <taxon>Glomeromycetes</taxon>
        <taxon>Diversisporales</taxon>
        <taxon>Gigasporaceae</taxon>
        <taxon>Scutellospora</taxon>
    </lineage>
</organism>
<feature type="non-terminal residue" evidence="1">
    <location>
        <position position="1"/>
    </location>
</feature>
<accession>A0ACA9MTF4</accession>
<dbReference type="Proteomes" id="UP000789860">
    <property type="component" value="Unassembled WGS sequence"/>
</dbReference>
<protein>
    <submittedName>
        <fullName evidence="1">6889_t:CDS:1</fullName>
    </submittedName>
</protein>